<dbReference type="GO" id="GO:0016020">
    <property type="term" value="C:membrane"/>
    <property type="evidence" value="ECO:0007669"/>
    <property type="project" value="TreeGrafter"/>
</dbReference>
<dbReference type="Pfam" id="PF00650">
    <property type="entry name" value="CRAL_TRIO"/>
    <property type="match status" value="1"/>
</dbReference>
<name>A0A9P0CMW3_9CUCU</name>
<gene>
    <name evidence="2" type="ORF">PSYICH_LOCUS3892</name>
</gene>
<evidence type="ECO:0000259" key="1">
    <source>
        <dbReference type="PROSITE" id="PS50191"/>
    </source>
</evidence>
<proteinExistence type="predicted"/>
<dbReference type="SUPFAM" id="SSF46938">
    <property type="entry name" value="CRAL/TRIO N-terminal domain"/>
    <property type="match status" value="2"/>
</dbReference>
<sequence length="518" mass="60017">MEVDSYAAMDVKSKKLVLKNIDKSLEDLAKAVKEVKEWLEEQKHFPEKPSDAVIEFFITITHFDLEVTQEKLEYYYRIRTEMPEVFELSYPLSSSMIDTLDFTQIYPLPKLVNNSESCVLIRLKNATVPNGFDAMSWIAATLNVFEVIMQQSLVLNNNIRLHDSVESLTKDVPLDVLPKDYGGSEKSLEDLEFNNLSNLHLNASGLQKKITKMDMKPYSPTPVEHKKIILSHLGKTVEDLEKGVQAIRIWLKTQKHFPEEPSDNMIEFFLVMTRFDFEAITEKLECYYTVRSEMPEVFSISNPSLPSMQNTLQFTQIVPLPKLINNLDAVQVIKLRSPSTPDGFDAHSWLAASVNLHEIYMQQNVALHSVVIYDHEQLSLNHVFKITPKFIMNSAKILEKVFSDRVRKLHVINYPSIFHIVLTLSKPLMKPELYEKFHLHDSKESLAKEIPLDILPKDYGGNEKSLDELEVIWRQKMTEYQDRFDELENLKVDDSRRNIPQKQEPEGLFGTFSRLFNM</sequence>
<dbReference type="SMART" id="SM00516">
    <property type="entry name" value="SEC14"/>
    <property type="match status" value="1"/>
</dbReference>
<dbReference type="SUPFAM" id="SSF52087">
    <property type="entry name" value="CRAL/TRIO domain"/>
    <property type="match status" value="1"/>
</dbReference>
<dbReference type="InterPro" id="IPR036273">
    <property type="entry name" value="CRAL/TRIO_N_dom_sf"/>
</dbReference>
<dbReference type="AlphaFoldDB" id="A0A9P0CMW3"/>
<accession>A0A9P0CMW3</accession>
<evidence type="ECO:0000313" key="3">
    <source>
        <dbReference type="Proteomes" id="UP001153636"/>
    </source>
</evidence>
<dbReference type="InterPro" id="IPR036865">
    <property type="entry name" value="CRAL-TRIO_dom_sf"/>
</dbReference>
<reference evidence="2" key="1">
    <citation type="submission" date="2022-01" db="EMBL/GenBank/DDBJ databases">
        <authorList>
            <person name="King R."/>
        </authorList>
    </citation>
    <scope>NUCLEOTIDE SEQUENCE</scope>
</reference>
<dbReference type="Proteomes" id="UP001153636">
    <property type="component" value="Chromosome 13"/>
</dbReference>
<dbReference type="Gene3D" id="3.40.525.10">
    <property type="entry name" value="CRAL-TRIO lipid binding domain"/>
    <property type="match status" value="2"/>
</dbReference>
<dbReference type="EMBL" id="OV651825">
    <property type="protein sequence ID" value="CAH1102540.1"/>
    <property type="molecule type" value="Genomic_DNA"/>
</dbReference>
<dbReference type="PANTHER" id="PTHR10174">
    <property type="entry name" value="ALPHA-TOCOPHEROL TRANSFER PROTEIN-RELATED"/>
    <property type="match status" value="1"/>
</dbReference>
<dbReference type="CDD" id="cd00170">
    <property type="entry name" value="SEC14"/>
    <property type="match status" value="1"/>
</dbReference>
<dbReference type="InterPro" id="IPR001251">
    <property type="entry name" value="CRAL-TRIO_dom"/>
</dbReference>
<keyword evidence="3" id="KW-1185">Reference proteome</keyword>
<dbReference type="GO" id="GO:1902936">
    <property type="term" value="F:phosphatidylinositol bisphosphate binding"/>
    <property type="evidence" value="ECO:0007669"/>
    <property type="project" value="TreeGrafter"/>
</dbReference>
<protein>
    <recommendedName>
        <fullName evidence="1">CRAL-TRIO domain-containing protein</fullName>
    </recommendedName>
</protein>
<organism evidence="2 3">
    <name type="scientific">Psylliodes chrysocephalus</name>
    <dbReference type="NCBI Taxonomy" id="3402493"/>
    <lineage>
        <taxon>Eukaryota</taxon>
        <taxon>Metazoa</taxon>
        <taxon>Ecdysozoa</taxon>
        <taxon>Arthropoda</taxon>
        <taxon>Hexapoda</taxon>
        <taxon>Insecta</taxon>
        <taxon>Pterygota</taxon>
        <taxon>Neoptera</taxon>
        <taxon>Endopterygota</taxon>
        <taxon>Coleoptera</taxon>
        <taxon>Polyphaga</taxon>
        <taxon>Cucujiformia</taxon>
        <taxon>Chrysomeloidea</taxon>
        <taxon>Chrysomelidae</taxon>
        <taxon>Galerucinae</taxon>
        <taxon>Alticini</taxon>
        <taxon>Psylliodes</taxon>
    </lineage>
</organism>
<dbReference type="PANTHER" id="PTHR10174:SF222">
    <property type="entry name" value="GH10083P-RELATED"/>
    <property type="match status" value="1"/>
</dbReference>
<dbReference type="OrthoDB" id="6662778at2759"/>
<dbReference type="PROSITE" id="PS50191">
    <property type="entry name" value="CRAL_TRIO"/>
    <property type="match status" value="1"/>
</dbReference>
<feature type="domain" description="CRAL-TRIO" evidence="1">
    <location>
        <begin position="361"/>
        <end position="467"/>
    </location>
</feature>
<evidence type="ECO:0000313" key="2">
    <source>
        <dbReference type="EMBL" id="CAH1102540.1"/>
    </source>
</evidence>